<dbReference type="RefSeq" id="WP_127154445.1">
    <property type="nucleotide sequence ID" value="NZ_CP029042.1"/>
</dbReference>
<organism evidence="2 3">
    <name type="scientific">Streptomyces lydicus</name>
    <dbReference type="NCBI Taxonomy" id="47763"/>
    <lineage>
        <taxon>Bacteria</taxon>
        <taxon>Bacillati</taxon>
        <taxon>Actinomycetota</taxon>
        <taxon>Actinomycetes</taxon>
        <taxon>Kitasatosporales</taxon>
        <taxon>Streptomycetaceae</taxon>
        <taxon>Streptomyces</taxon>
    </lineage>
</organism>
<dbReference type="GO" id="GO:0047661">
    <property type="term" value="F:amino-acid racemase activity"/>
    <property type="evidence" value="ECO:0007669"/>
    <property type="project" value="InterPro"/>
</dbReference>
<evidence type="ECO:0000256" key="1">
    <source>
        <dbReference type="ARBA" id="ARBA00038414"/>
    </source>
</evidence>
<dbReference type="EMBL" id="CP029042">
    <property type="protein sequence ID" value="AZS75717.1"/>
    <property type="molecule type" value="Genomic_DNA"/>
</dbReference>
<evidence type="ECO:0000313" key="3">
    <source>
        <dbReference type="Proteomes" id="UP000275579"/>
    </source>
</evidence>
<protein>
    <submittedName>
        <fullName evidence="2">Arylsulfatase</fullName>
    </submittedName>
</protein>
<sequence>MLALLHTSPVHVPVFDALRDSEAPGLAMHHLVRPELLDRARAQGPDAVSADVSAVLSEAAGHGARAVLCTCSTIGSVAEAAGAALGLPVLRVDRPMAAAAVAAGPRIAVLAALESTLAPTEDLIVQEAQRAGREVRVRTVLVPDAWERFESGDTEGYLSAIAAAARKIRDADAIVLAQASMAPAAEGLDGGVPVLSSPRLGLRAAAQPAASDSSFSGLRTI</sequence>
<dbReference type="AlphaFoldDB" id="A0A3Q9KFC3"/>
<comment type="similarity">
    <text evidence="1">Belongs to the HyuE racemase family.</text>
</comment>
<proteinExistence type="inferred from homology"/>
<dbReference type="InterPro" id="IPR053714">
    <property type="entry name" value="Iso_Racemase_Enz_sf"/>
</dbReference>
<reference evidence="2 3" key="1">
    <citation type="submission" date="2018-04" db="EMBL/GenBank/DDBJ databases">
        <title>Complete genome sequences of Streptomyces lydicus strain WYEC and characterization of antagonistic properties of biological control agents.</title>
        <authorList>
            <person name="Mariita R.M."/>
            <person name="Sello J.K."/>
        </authorList>
    </citation>
    <scope>NUCLEOTIDE SEQUENCE [LARGE SCALE GENOMIC DNA]</scope>
    <source>
        <strain evidence="2 3">WYEC 108</strain>
    </source>
</reference>
<dbReference type="Pfam" id="PF01177">
    <property type="entry name" value="Asp_Glu_race"/>
    <property type="match status" value="1"/>
</dbReference>
<dbReference type="Proteomes" id="UP000275579">
    <property type="component" value="Chromosome"/>
</dbReference>
<name>A0A3Q9KFC3_9ACTN</name>
<accession>A0A3Q9KFC3</accession>
<dbReference type="InterPro" id="IPR015942">
    <property type="entry name" value="Asp/Glu/hydantoin_racemase"/>
</dbReference>
<gene>
    <name evidence="2" type="ORF">DDE74_36820</name>
</gene>
<dbReference type="Gene3D" id="3.40.50.12500">
    <property type="match status" value="1"/>
</dbReference>
<evidence type="ECO:0000313" key="2">
    <source>
        <dbReference type="EMBL" id="AZS75717.1"/>
    </source>
</evidence>